<reference evidence="4 5" key="1">
    <citation type="journal article" date="2018" name="Mol. Biol. Evol.">
        <title>Analysis of the draft genome of the red seaweed Gracilariopsis chorda provides insights into genome size evolution in Rhodophyta.</title>
        <authorList>
            <person name="Lee J."/>
            <person name="Yang E.C."/>
            <person name="Graf L."/>
            <person name="Yang J.H."/>
            <person name="Qiu H."/>
            <person name="Zel Zion U."/>
            <person name="Chan C.X."/>
            <person name="Stephens T.G."/>
            <person name="Weber A.P.M."/>
            <person name="Boo G.H."/>
            <person name="Boo S.M."/>
            <person name="Kim K.M."/>
            <person name="Shin Y."/>
            <person name="Jung M."/>
            <person name="Lee S.J."/>
            <person name="Yim H.S."/>
            <person name="Lee J.H."/>
            <person name="Bhattacharya D."/>
            <person name="Yoon H.S."/>
        </authorList>
    </citation>
    <scope>NUCLEOTIDE SEQUENCE [LARGE SCALE GENOMIC DNA]</scope>
    <source>
        <strain evidence="4 5">SKKU-2015</strain>
        <tissue evidence="4">Whole body</tissue>
    </source>
</reference>
<protein>
    <recommendedName>
        <fullName evidence="6">Glycosyltransferase family 92 protein</fullName>
    </recommendedName>
</protein>
<evidence type="ECO:0000256" key="1">
    <source>
        <dbReference type="ARBA" id="ARBA00004167"/>
    </source>
</evidence>
<dbReference type="EMBL" id="NBIV01000087">
    <property type="protein sequence ID" value="PXF44580.1"/>
    <property type="molecule type" value="Genomic_DNA"/>
</dbReference>
<organism evidence="4 5">
    <name type="scientific">Gracilariopsis chorda</name>
    <dbReference type="NCBI Taxonomy" id="448386"/>
    <lineage>
        <taxon>Eukaryota</taxon>
        <taxon>Rhodophyta</taxon>
        <taxon>Florideophyceae</taxon>
        <taxon>Rhodymeniophycidae</taxon>
        <taxon>Gracilariales</taxon>
        <taxon>Gracilariaceae</taxon>
        <taxon>Gracilariopsis</taxon>
    </lineage>
</organism>
<evidence type="ECO:0000256" key="3">
    <source>
        <dbReference type="ARBA" id="ARBA00022989"/>
    </source>
</evidence>
<keyword evidence="2" id="KW-0812">Transmembrane</keyword>
<evidence type="ECO:0008006" key="6">
    <source>
        <dbReference type="Google" id="ProtNLM"/>
    </source>
</evidence>
<dbReference type="GO" id="GO:0016020">
    <property type="term" value="C:membrane"/>
    <property type="evidence" value="ECO:0007669"/>
    <property type="project" value="UniProtKB-SubCell"/>
</dbReference>
<dbReference type="Proteomes" id="UP000247409">
    <property type="component" value="Unassembled WGS sequence"/>
</dbReference>
<dbReference type="AlphaFoldDB" id="A0A2V3ITZ1"/>
<evidence type="ECO:0000313" key="4">
    <source>
        <dbReference type="EMBL" id="PXF44580.1"/>
    </source>
</evidence>
<dbReference type="PANTHER" id="PTHR21461:SF69">
    <property type="entry name" value="GLYCOSYLTRANSFERASE FAMILY 92 PROTEIN"/>
    <property type="match status" value="1"/>
</dbReference>
<evidence type="ECO:0000256" key="2">
    <source>
        <dbReference type="ARBA" id="ARBA00022692"/>
    </source>
</evidence>
<keyword evidence="3" id="KW-1133">Transmembrane helix</keyword>
<evidence type="ECO:0000313" key="5">
    <source>
        <dbReference type="Proteomes" id="UP000247409"/>
    </source>
</evidence>
<dbReference type="GO" id="GO:0016757">
    <property type="term" value="F:glycosyltransferase activity"/>
    <property type="evidence" value="ECO:0007669"/>
    <property type="project" value="TreeGrafter"/>
</dbReference>
<accession>A0A2V3ITZ1</accession>
<dbReference type="OrthoDB" id="2526284at2759"/>
<comment type="subcellular location">
    <subcellularLocation>
        <location evidence="1">Membrane</location>
        <topology evidence="1">Single-pass membrane protein</topology>
    </subcellularLocation>
</comment>
<comment type="caution">
    <text evidence="4">The sequence shown here is derived from an EMBL/GenBank/DDBJ whole genome shotgun (WGS) entry which is preliminary data.</text>
</comment>
<name>A0A2V3ITZ1_9FLOR</name>
<gene>
    <name evidence="4" type="ORF">BWQ96_05657</name>
</gene>
<dbReference type="PANTHER" id="PTHR21461">
    <property type="entry name" value="GLYCOSYLTRANSFERASE FAMILY 92 PROTEIN"/>
    <property type="match status" value="1"/>
</dbReference>
<dbReference type="GO" id="GO:0005737">
    <property type="term" value="C:cytoplasm"/>
    <property type="evidence" value="ECO:0007669"/>
    <property type="project" value="TreeGrafter"/>
</dbReference>
<proteinExistence type="predicted"/>
<dbReference type="Pfam" id="PF13704">
    <property type="entry name" value="Glyco_tranf_2_4"/>
    <property type="match status" value="1"/>
</dbReference>
<sequence>MPEFLVRNYAAGVDHFYIYGDDDDDFEEINRLRQIFSFLGDIVTYIPHGRAAPTDREDPQRYVQMRMYRHCLQKYGRRSKWMTFIDTDEFFETYALSQIESNSTNRNRRAFLHDILTSYDYLPVLCVRWKSALTNGRILPPRSGEFLHDMFPRACKILIGNNGKLSAKKTILQTKYVDLERSPRYDEGLHKGFVFQGPGSNGNISCKAHLGKNLEPPIHIVHYWSRDLSSFLRKIRRGRPRKTVPSRTLYDLFEREQMCEADGVTSSADIRNGHITGLLRNFPLSYYPQLRLASAEMALGSSSLQQVRNVSLCENHVRYLVARISEGKDFLNSKYCEERPSEACKLFLSSPFMKWPFPWAEYLMSCDEISDEERFFA</sequence>
<keyword evidence="5" id="KW-1185">Reference proteome</keyword>
<keyword evidence="3" id="KW-0472">Membrane</keyword>